<dbReference type="AlphaFoldDB" id="A0AAE1DL88"/>
<name>A0AAE1DL88_9GAST</name>
<comment type="caution">
    <text evidence="1">The sequence shown here is derived from an EMBL/GenBank/DDBJ whole genome shotgun (WGS) entry which is preliminary data.</text>
</comment>
<protein>
    <submittedName>
        <fullName evidence="1">Uncharacterized protein</fullName>
    </submittedName>
</protein>
<accession>A0AAE1DL88</accession>
<dbReference type="EMBL" id="JAWDGP010003531">
    <property type="protein sequence ID" value="KAK3773533.1"/>
    <property type="molecule type" value="Genomic_DNA"/>
</dbReference>
<reference evidence="1" key="1">
    <citation type="journal article" date="2023" name="G3 (Bethesda)">
        <title>A reference genome for the long-term kleptoplast-retaining sea slug Elysia crispata morphotype clarki.</title>
        <authorList>
            <person name="Eastman K.E."/>
            <person name="Pendleton A.L."/>
            <person name="Shaikh M.A."/>
            <person name="Suttiyut T."/>
            <person name="Ogas R."/>
            <person name="Tomko P."/>
            <person name="Gavelis G."/>
            <person name="Widhalm J.R."/>
            <person name="Wisecaver J.H."/>
        </authorList>
    </citation>
    <scope>NUCLEOTIDE SEQUENCE</scope>
    <source>
        <strain evidence="1">ECLA1</strain>
    </source>
</reference>
<organism evidence="1 2">
    <name type="scientific">Elysia crispata</name>
    <name type="common">lettuce slug</name>
    <dbReference type="NCBI Taxonomy" id="231223"/>
    <lineage>
        <taxon>Eukaryota</taxon>
        <taxon>Metazoa</taxon>
        <taxon>Spiralia</taxon>
        <taxon>Lophotrochozoa</taxon>
        <taxon>Mollusca</taxon>
        <taxon>Gastropoda</taxon>
        <taxon>Heterobranchia</taxon>
        <taxon>Euthyneura</taxon>
        <taxon>Panpulmonata</taxon>
        <taxon>Sacoglossa</taxon>
        <taxon>Placobranchoidea</taxon>
        <taxon>Plakobranchidae</taxon>
        <taxon>Elysia</taxon>
    </lineage>
</organism>
<evidence type="ECO:0000313" key="2">
    <source>
        <dbReference type="Proteomes" id="UP001283361"/>
    </source>
</evidence>
<evidence type="ECO:0000313" key="1">
    <source>
        <dbReference type="EMBL" id="KAK3773533.1"/>
    </source>
</evidence>
<keyword evidence="2" id="KW-1185">Reference proteome</keyword>
<gene>
    <name evidence="1" type="ORF">RRG08_022245</name>
</gene>
<sequence length="31" mass="3467">MDLRNTEQFVTIRISAVGVVEIQSSRVIDCS</sequence>
<proteinExistence type="predicted"/>
<dbReference type="Proteomes" id="UP001283361">
    <property type="component" value="Unassembled WGS sequence"/>
</dbReference>